<evidence type="ECO:0000313" key="2">
    <source>
        <dbReference type="EMBL" id="OLN81225.1"/>
    </source>
</evidence>
<proteinExistence type="predicted"/>
<protein>
    <submittedName>
        <fullName evidence="2">Uncharacterized protein</fullName>
    </submittedName>
</protein>
<keyword evidence="3" id="KW-1185">Reference proteome</keyword>
<evidence type="ECO:0000256" key="1">
    <source>
        <dbReference type="SAM" id="MobiDB-lite"/>
    </source>
</evidence>
<dbReference type="OrthoDB" id="4851276at2759"/>
<feature type="compositionally biased region" description="Basic and acidic residues" evidence="1">
    <location>
        <begin position="12"/>
        <end position="24"/>
    </location>
</feature>
<dbReference type="Proteomes" id="UP000186583">
    <property type="component" value="Unassembled WGS sequence"/>
</dbReference>
<comment type="caution">
    <text evidence="2">The sequence shown here is derived from an EMBL/GenBank/DDBJ whole genome shotgun (WGS) entry which is preliminary data.</text>
</comment>
<dbReference type="EMBL" id="MPGH01000257">
    <property type="protein sequence ID" value="OLN81225.1"/>
    <property type="molecule type" value="Genomic_DNA"/>
</dbReference>
<feature type="compositionally biased region" description="Basic and acidic residues" evidence="1">
    <location>
        <begin position="119"/>
        <end position="128"/>
    </location>
</feature>
<evidence type="ECO:0000313" key="3">
    <source>
        <dbReference type="Proteomes" id="UP000186583"/>
    </source>
</evidence>
<gene>
    <name evidence="2" type="ORF">CCHL11_07289</name>
</gene>
<feature type="region of interest" description="Disordered" evidence="1">
    <location>
        <begin position="55"/>
        <end position="80"/>
    </location>
</feature>
<reference evidence="2 3" key="1">
    <citation type="submission" date="2016-11" db="EMBL/GenBank/DDBJ databases">
        <title>Draft Genome Assembly of Colletotrichum chlorophyti a pathogen of herbaceous plants.</title>
        <authorList>
            <person name="Gan P."/>
            <person name="Narusaka M."/>
            <person name="Tsushima A."/>
            <person name="Narusaka Y."/>
            <person name="Takano Y."/>
            <person name="Shirasu K."/>
        </authorList>
    </citation>
    <scope>NUCLEOTIDE SEQUENCE [LARGE SCALE GENOMIC DNA]</scope>
    <source>
        <strain evidence="2 3">NTL11</strain>
    </source>
</reference>
<dbReference type="AlphaFoldDB" id="A0A1Q8RA53"/>
<name>A0A1Q8RA53_9PEZI</name>
<feature type="region of interest" description="Disordered" evidence="1">
    <location>
        <begin position="93"/>
        <end position="171"/>
    </location>
</feature>
<organism evidence="2 3">
    <name type="scientific">Colletotrichum chlorophyti</name>
    <dbReference type="NCBI Taxonomy" id="708187"/>
    <lineage>
        <taxon>Eukaryota</taxon>
        <taxon>Fungi</taxon>
        <taxon>Dikarya</taxon>
        <taxon>Ascomycota</taxon>
        <taxon>Pezizomycotina</taxon>
        <taxon>Sordariomycetes</taxon>
        <taxon>Hypocreomycetidae</taxon>
        <taxon>Glomerellales</taxon>
        <taxon>Glomerellaceae</taxon>
        <taxon>Colletotrichum</taxon>
    </lineage>
</organism>
<sequence>MPGYSKPLPTPTEKDAPSEFKDMSGGETTLTQPALPTPDQPLYREVMRGSAPEYLENEDIPMASGGMADSHRKSKTEFSSIPSEIVRVGLDMAVGPDTGTHAHRKSSTEFRAISVSDASPKEHPRPGPEEALPQLELPNFHTSSQERKEEEQGTSGRLWQRSEPKDAAQRF</sequence>
<feature type="compositionally biased region" description="Basic and acidic residues" evidence="1">
    <location>
        <begin position="160"/>
        <end position="171"/>
    </location>
</feature>
<accession>A0A1Q8RA53</accession>
<feature type="region of interest" description="Disordered" evidence="1">
    <location>
        <begin position="1"/>
        <end position="41"/>
    </location>
</feature>